<sequence length="669" mass="72907">MATNQSPTVGAAPADSQREQTINESNSPILPSDSEFDSNQEQQPPTRSPTPSPPPPGLGGASALTTATIAPSFLAADAQATAQLPHPANRTLHVPAALRRNTSTFVPFSEIPSLPAFLNNCNLSQYLQSFNEAGASDDAMPLIIDFDDDELKSIMDAIPMKPFHAVTFRKGIRDLRERSRLGSMHFDNPQSSFMQPEPHSMLQYSHSQFFQQHSQPSQHSQNSQSSQQPLNLSQSSRGYNGGSFQAPGLYHQASTTGKSNSQRNNAQSSTQGLPTPSQVLSSGGIYQYIGPAPRGPAGHYLPHPDTVVSQESLQVHRASSSLEAGQGIKRRRSSTPADNSQAHPEPSSFNSNSSSSWSNTPNQTSQSAQLDPATRELIMHQALIYGKHSSRSLTKYEHAINCAAQNLALEDSSLLTNKGLLWNKAKAKLLEEDYHYKRGKSRSKLPEAAVKKDHKASKERLIQKREANASNAATARLRRIASLGEQLHRKTAEREALLAQLLRLEAAEYKIAHADTYEAEAKELRENLARVETDRQSVSKELGSLKNKERKHQWYEKRKKVRTDGDPSEADEKATNAGTDAEADEEAETDTTVDPEGDASQKSLTGKPAVASAAGTPSGPKVEPKPLTWKAHQPTLASLGLDGNKAASTRSKKRKDIFRPSEYTPGVQS</sequence>
<protein>
    <submittedName>
        <fullName evidence="2">Uncharacterized protein</fullName>
    </submittedName>
</protein>
<keyword evidence="3" id="KW-1185">Reference proteome</keyword>
<feature type="compositionally biased region" description="Polar residues" evidence="1">
    <location>
        <begin position="307"/>
        <end position="323"/>
    </location>
</feature>
<dbReference type="OrthoDB" id="10028556at2759"/>
<feature type="compositionally biased region" description="Basic and acidic residues" evidence="1">
    <location>
        <begin position="552"/>
        <end position="574"/>
    </location>
</feature>
<dbReference type="Gene3D" id="1.20.120.2010">
    <property type="entry name" value="NAB conserved domain 2"/>
    <property type="match status" value="1"/>
</dbReference>
<gene>
    <name evidence="2" type="ORF">BG015_007984</name>
</gene>
<dbReference type="InterPro" id="IPR038398">
    <property type="entry name" value="NCD2_sf"/>
</dbReference>
<feature type="compositionally biased region" description="Low complexity" evidence="1">
    <location>
        <begin position="208"/>
        <end position="236"/>
    </location>
</feature>
<proteinExistence type="predicted"/>
<feature type="region of interest" description="Disordered" evidence="1">
    <location>
        <begin position="531"/>
        <end position="669"/>
    </location>
</feature>
<evidence type="ECO:0000256" key="1">
    <source>
        <dbReference type="SAM" id="MobiDB-lite"/>
    </source>
</evidence>
<dbReference type="EMBL" id="JAAAUQ010000440">
    <property type="protein sequence ID" value="KAF9150223.1"/>
    <property type="molecule type" value="Genomic_DNA"/>
</dbReference>
<comment type="caution">
    <text evidence="2">The sequence shown here is derived from an EMBL/GenBank/DDBJ whole genome shotgun (WGS) entry which is preliminary data.</text>
</comment>
<feature type="compositionally biased region" description="Pro residues" evidence="1">
    <location>
        <begin position="46"/>
        <end position="57"/>
    </location>
</feature>
<feature type="region of interest" description="Disordered" evidence="1">
    <location>
        <begin position="1"/>
        <end position="63"/>
    </location>
</feature>
<feature type="region of interest" description="Disordered" evidence="1">
    <location>
        <begin position="208"/>
        <end position="370"/>
    </location>
</feature>
<accession>A0A9P5RXN9</accession>
<reference evidence="2" key="1">
    <citation type="journal article" date="2020" name="Fungal Divers.">
        <title>Resolving the Mortierellaceae phylogeny through synthesis of multi-gene phylogenetics and phylogenomics.</title>
        <authorList>
            <person name="Vandepol N."/>
            <person name="Liber J."/>
            <person name="Desiro A."/>
            <person name="Na H."/>
            <person name="Kennedy M."/>
            <person name="Barry K."/>
            <person name="Grigoriev I.V."/>
            <person name="Miller A.N."/>
            <person name="O'Donnell K."/>
            <person name="Stajich J.E."/>
            <person name="Bonito G."/>
        </authorList>
    </citation>
    <scope>NUCLEOTIDE SEQUENCE</scope>
    <source>
        <strain evidence="2">NRRL 6426</strain>
    </source>
</reference>
<dbReference type="Proteomes" id="UP000748756">
    <property type="component" value="Unassembled WGS sequence"/>
</dbReference>
<name>A0A9P5RXN9_9FUNG</name>
<evidence type="ECO:0000313" key="2">
    <source>
        <dbReference type="EMBL" id="KAF9150223.1"/>
    </source>
</evidence>
<feature type="compositionally biased region" description="Polar residues" evidence="1">
    <location>
        <begin position="19"/>
        <end position="29"/>
    </location>
</feature>
<evidence type="ECO:0000313" key="3">
    <source>
        <dbReference type="Proteomes" id="UP000748756"/>
    </source>
</evidence>
<feature type="compositionally biased region" description="Acidic residues" evidence="1">
    <location>
        <begin position="581"/>
        <end position="597"/>
    </location>
</feature>
<dbReference type="AlphaFoldDB" id="A0A9P5RXN9"/>
<feature type="compositionally biased region" description="Polar residues" evidence="1">
    <location>
        <begin position="252"/>
        <end position="281"/>
    </location>
</feature>
<feature type="compositionally biased region" description="Low complexity" evidence="1">
    <location>
        <begin position="346"/>
        <end position="367"/>
    </location>
</feature>
<organism evidence="2 3">
    <name type="scientific">Linnemannia schmuckeri</name>
    <dbReference type="NCBI Taxonomy" id="64567"/>
    <lineage>
        <taxon>Eukaryota</taxon>
        <taxon>Fungi</taxon>
        <taxon>Fungi incertae sedis</taxon>
        <taxon>Mucoromycota</taxon>
        <taxon>Mortierellomycotina</taxon>
        <taxon>Mortierellomycetes</taxon>
        <taxon>Mortierellales</taxon>
        <taxon>Mortierellaceae</taxon>
        <taxon>Linnemannia</taxon>
    </lineage>
</organism>